<keyword evidence="7" id="KW-1185">Reference proteome</keyword>
<dbReference type="AlphaFoldDB" id="A0A7K3W2E4"/>
<dbReference type="SUPFAM" id="SSF53383">
    <property type="entry name" value="PLP-dependent transferases"/>
    <property type="match status" value="1"/>
</dbReference>
<evidence type="ECO:0000256" key="5">
    <source>
        <dbReference type="RuleBase" id="RU004508"/>
    </source>
</evidence>
<dbReference type="GO" id="GO:0030170">
    <property type="term" value="F:pyridoxal phosphate binding"/>
    <property type="evidence" value="ECO:0007669"/>
    <property type="project" value="TreeGrafter"/>
</dbReference>
<evidence type="ECO:0000256" key="2">
    <source>
        <dbReference type="ARBA" id="ARBA00037999"/>
    </source>
</evidence>
<accession>A0A7K3W2E4</accession>
<evidence type="ECO:0000256" key="3">
    <source>
        <dbReference type="PIRSR" id="PIRSR000390-1"/>
    </source>
</evidence>
<organism evidence="6 7">
    <name type="scientific">Geodermatophilus sabuli</name>
    <dbReference type="NCBI Taxonomy" id="1564158"/>
    <lineage>
        <taxon>Bacteria</taxon>
        <taxon>Bacillati</taxon>
        <taxon>Actinomycetota</taxon>
        <taxon>Actinomycetes</taxon>
        <taxon>Geodermatophilales</taxon>
        <taxon>Geodermatophilaceae</taxon>
        <taxon>Geodermatophilus</taxon>
    </lineage>
</organism>
<sequence>MTRHPIPFLDLAGVTESLRDELDLAWKSVVAHGGFIGGPEVGEFEEQFADYCGTRHCVGVANGTDALELILAGLGVGPGDEVVVPANTFVATAEAVCATGARPRFVDVLPDTLEVDPDAVAAAIGPRTVAVMAVHLFGQMADVGRLAPLAARHGLALVEDAAQAHGARFGGRRAGSVGVAAAFSFYPGKNLGALGDAGAVVTDDPDLSARIRQLANHGRGGGGHHLHQVPGRNSRLDTLQAAVLSAKLLHLDRHNRHRSALMDRYLHHLPLDHRPLAQHRLAESVHHLAVVQVPDREATTRALDAAGIGWGIHYPVPCHLQPALAGFADGPLPVAEHAARHILSLPMSPTMTADQVDTVCAVLGQVTR</sequence>
<evidence type="ECO:0000256" key="1">
    <source>
        <dbReference type="ARBA" id="ARBA00022898"/>
    </source>
</evidence>
<dbReference type="Gene3D" id="3.90.1150.10">
    <property type="entry name" value="Aspartate Aminotransferase, domain 1"/>
    <property type="match status" value="1"/>
</dbReference>
<feature type="active site" description="Proton acceptor" evidence="3">
    <location>
        <position position="189"/>
    </location>
</feature>
<dbReference type="PANTHER" id="PTHR30244:SF36">
    <property type="entry name" value="3-OXO-GLUCOSE-6-PHOSPHATE:GLUTAMATE AMINOTRANSFERASE"/>
    <property type="match status" value="1"/>
</dbReference>
<reference evidence="6 7" key="1">
    <citation type="submission" date="2020-02" db="EMBL/GenBank/DDBJ databases">
        <title>Geodermatophilus sabuli CPCC 205279 I12A-02694.</title>
        <authorList>
            <person name="Jiang Z."/>
        </authorList>
    </citation>
    <scope>NUCLEOTIDE SEQUENCE [LARGE SCALE GENOMIC DNA]</scope>
    <source>
        <strain evidence="6 7">I12A-02694</strain>
    </source>
</reference>
<dbReference type="Pfam" id="PF01041">
    <property type="entry name" value="DegT_DnrJ_EryC1"/>
    <property type="match status" value="1"/>
</dbReference>
<proteinExistence type="inferred from homology"/>
<keyword evidence="6" id="KW-0808">Transferase</keyword>
<dbReference type="InterPro" id="IPR015424">
    <property type="entry name" value="PyrdxlP-dep_Trfase"/>
</dbReference>
<dbReference type="InterPro" id="IPR000653">
    <property type="entry name" value="DegT/StrS_aminotransferase"/>
</dbReference>
<keyword evidence="1 4" id="KW-0663">Pyridoxal phosphate</keyword>
<dbReference type="Gene3D" id="3.40.640.10">
    <property type="entry name" value="Type I PLP-dependent aspartate aminotransferase-like (Major domain)"/>
    <property type="match status" value="1"/>
</dbReference>
<comment type="caution">
    <text evidence="6">The sequence shown here is derived from an EMBL/GenBank/DDBJ whole genome shotgun (WGS) entry which is preliminary data.</text>
</comment>
<keyword evidence="6" id="KW-0032">Aminotransferase</keyword>
<dbReference type="CDD" id="cd00616">
    <property type="entry name" value="AHBA_syn"/>
    <property type="match status" value="1"/>
</dbReference>
<dbReference type="InterPro" id="IPR015421">
    <property type="entry name" value="PyrdxlP-dep_Trfase_major"/>
</dbReference>
<dbReference type="PIRSF" id="PIRSF000390">
    <property type="entry name" value="PLP_StrS"/>
    <property type="match status" value="1"/>
</dbReference>
<dbReference type="Proteomes" id="UP000470246">
    <property type="component" value="Unassembled WGS sequence"/>
</dbReference>
<dbReference type="GO" id="GO:0008483">
    <property type="term" value="F:transaminase activity"/>
    <property type="evidence" value="ECO:0007669"/>
    <property type="project" value="UniProtKB-KW"/>
</dbReference>
<dbReference type="EMBL" id="JAAGWF010000015">
    <property type="protein sequence ID" value="NEK59061.1"/>
    <property type="molecule type" value="Genomic_DNA"/>
</dbReference>
<dbReference type="PANTHER" id="PTHR30244">
    <property type="entry name" value="TRANSAMINASE"/>
    <property type="match status" value="1"/>
</dbReference>
<evidence type="ECO:0000256" key="4">
    <source>
        <dbReference type="PIRSR" id="PIRSR000390-2"/>
    </source>
</evidence>
<feature type="modified residue" description="N6-(pyridoxal phosphate)lysine" evidence="4">
    <location>
        <position position="189"/>
    </location>
</feature>
<dbReference type="RefSeq" id="WP_163482425.1">
    <property type="nucleotide sequence ID" value="NZ_JAAGWF010000015.1"/>
</dbReference>
<comment type="similarity">
    <text evidence="2 5">Belongs to the DegT/DnrJ/EryC1 family.</text>
</comment>
<evidence type="ECO:0000313" key="7">
    <source>
        <dbReference type="Proteomes" id="UP000470246"/>
    </source>
</evidence>
<protein>
    <submittedName>
        <fullName evidence="6">DegT/DnrJ/EryC1/StrS family aminotransferase</fullName>
    </submittedName>
</protein>
<name>A0A7K3W2E4_9ACTN</name>
<dbReference type="InterPro" id="IPR015422">
    <property type="entry name" value="PyrdxlP-dep_Trfase_small"/>
</dbReference>
<gene>
    <name evidence="6" type="ORF">GCU56_14410</name>
</gene>
<evidence type="ECO:0000313" key="6">
    <source>
        <dbReference type="EMBL" id="NEK59061.1"/>
    </source>
</evidence>
<dbReference type="GO" id="GO:0000271">
    <property type="term" value="P:polysaccharide biosynthetic process"/>
    <property type="evidence" value="ECO:0007669"/>
    <property type="project" value="TreeGrafter"/>
</dbReference>